<feature type="region of interest" description="Disordered" evidence="1">
    <location>
        <begin position="371"/>
        <end position="393"/>
    </location>
</feature>
<dbReference type="Gene3D" id="1.10.101.10">
    <property type="entry name" value="PGBD-like superfamily/PGBD"/>
    <property type="match status" value="1"/>
</dbReference>
<feature type="region of interest" description="Disordered" evidence="1">
    <location>
        <begin position="237"/>
        <end position="261"/>
    </location>
</feature>
<name>A0ABU8UDH6_9ACTN</name>
<evidence type="ECO:0000256" key="1">
    <source>
        <dbReference type="SAM" id="MobiDB-lite"/>
    </source>
</evidence>
<dbReference type="Gene3D" id="2.40.420.20">
    <property type="match status" value="1"/>
</dbReference>
<organism evidence="3 4">
    <name type="scientific">Streptomyces caledonius</name>
    <dbReference type="NCBI Taxonomy" id="3134107"/>
    <lineage>
        <taxon>Bacteria</taxon>
        <taxon>Bacillati</taxon>
        <taxon>Actinomycetota</taxon>
        <taxon>Actinomycetes</taxon>
        <taxon>Kitasatosporales</taxon>
        <taxon>Streptomycetaceae</taxon>
        <taxon>Streptomyces</taxon>
    </lineage>
</organism>
<accession>A0ABU8UDH6</accession>
<feature type="compositionally biased region" description="Low complexity" evidence="1">
    <location>
        <begin position="249"/>
        <end position="260"/>
    </location>
</feature>
<dbReference type="PANTHER" id="PTHR30469:SF15">
    <property type="entry name" value="HLYD FAMILY OF SECRETION PROTEINS"/>
    <property type="match status" value="1"/>
</dbReference>
<feature type="region of interest" description="Disordered" evidence="1">
    <location>
        <begin position="1"/>
        <end position="27"/>
    </location>
</feature>
<comment type="caution">
    <text evidence="3">The sequence shown here is derived from an EMBL/GenBank/DDBJ whole genome shotgun (WGS) entry which is preliminary data.</text>
</comment>
<keyword evidence="2" id="KW-0812">Transmembrane</keyword>
<reference evidence="3 4" key="1">
    <citation type="submission" date="2024-03" db="EMBL/GenBank/DDBJ databases">
        <title>Novel Streptomyces species of biotechnological and ecological value are a feature of Machair soil.</title>
        <authorList>
            <person name="Prole J.R."/>
            <person name="Goodfellow M."/>
            <person name="Allenby N."/>
            <person name="Ward A.C."/>
        </authorList>
    </citation>
    <scope>NUCLEOTIDE SEQUENCE [LARGE SCALE GENOMIC DNA]</scope>
    <source>
        <strain evidence="3 4">MS1.HAVA.3</strain>
    </source>
</reference>
<dbReference type="SUPFAM" id="SSF47090">
    <property type="entry name" value="PGBD-like"/>
    <property type="match status" value="1"/>
</dbReference>
<dbReference type="PANTHER" id="PTHR30469">
    <property type="entry name" value="MULTIDRUG RESISTANCE PROTEIN MDTA"/>
    <property type="match status" value="1"/>
</dbReference>
<keyword evidence="4" id="KW-1185">Reference proteome</keyword>
<gene>
    <name evidence="3" type="ORF">WKI68_37265</name>
</gene>
<keyword evidence="2" id="KW-1133">Transmembrane helix</keyword>
<feature type="transmembrane region" description="Helical" evidence="2">
    <location>
        <begin position="34"/>
        <end position="56"/>
    </location>
</feature>
<dbReference type="Proteomes" id="UP001382904">
    <property type="component" value="Unassembled WGS sequence"/>
</dbReference>
<evidence type="ECO:0000256" key="2">
    <source>
        <dbReference type="SAM" id="Phobius"/>
    </source>
</evidence>
<protein>
    <submittedName>
        <fullName evidence="3">Peptidoglycan-binding protein</fullName>
    </submittedName>
</protein>
<keyword evidence="2" id="KW-0472">Membrane</keyword>
<dbReference type="InterPro" id="IPR036365">
    <property type="entry name" value="PGBD-like_sf"/>
</dbReference>
<proteinExistence type="predicted"/>
<dbReference type="InterPro" id="IPR036366">
    <property type="entry name" value="PGBDSf"/>
</dbReference>
<dbReference type="EMBL" id="JBBKAM010000002">
    <property type="protein sequence ID" value="MEJ8645339.1"/>
    <property type="molecule type" value="Genomic_DNA"/>
</dbReference>
<evidence type="ECO:0000313" key="4">
    <source>
        <dbReference type="Proteomes" id="UP001382904"/>
    </source>
</evidence>
<sequence>MSSELMAGGPSADDPHGAAGEPGAGSGLSRRRRWVAAMAVGAVLAAAAGVGASTVIKSPAQAAAEAGPPPADVLTAVVERRVLTETLVLRGKVTADQTIPVTPAVNAGAGAARPVVTKVAVAAGDTVAAGRVLLEVSGRPVFALEGGLPVYRDLKPGAEGDDVAQLQHALGRTGHGTGSDRRGVFGAGTKAALTAFYASIGYDPLPAQADGGGAVKAAEETVTGARRALEDAREALQRNSGTTAGTEPAGGKATTGGSTSDLRKAVTRAQEDLDNAQKALSEARAADGPMLPAGEVVFLKAFPARVASVTVKVGSTVSGPVLTMSAGELVVEGRLRPHQKGMVRAQQKVRILAELSGTTVTGKVLSVADTMQSGQSEATDKNTEGEGAAPAGREGYLVVVRPDSALDPGLSGQDVRLTVEAASTEGAALVVPGSAISAGADGRTTVTVVAANGSERRVEVRPGTTGDGFVEVVPVEPGALHEGEAVVTGVDVRTAQ</sequence>
<evidence type="ECO:0000313" key="3">
    <source>
        <dbReference type="EMBL" id="MEJ8645339.1"/>
    </source>
</evidence>